<dbReference type="GO" id="GO:0006508">
    <property type="term" value="P:proteolysis"/>
    <property type="evidence" value="ECO:0007669"/>
    <property type="project" value="UniProtKB-KW"/>
</dbReference>
<comment type="caution">
    <text evidence="6">The sequence shown here is derived from an EMBL/GenBank/DDBJ whole genome shotgun (WGS) entry which is preliminary data.</text>
</comment>
<comment type="similarity">
    <text evidence="1">Belongs to the peptidase C48 family.</text>
</comment>
<evidence type="ECO:0000256" key="1">
    <source>
        <dbReference type="ARBA" id="ARBA00005234"/>
    </source>
</evidence>
<dbReference type="InterPro" id="IPR038765">
    <property type="entry name" value="Papain-like_cys_pep_sf"/>
</dbReference>
<organism evidence="6 7">
    <name type="scientific">Lactuca virosa</name>
    <dbReference type="NCBI Taxonomy" id="75947"/>
    <lineage>
        <taxon>Eukaryota</taxon>
        <taxon>Viridiplantae</taxon>
        <taxon>Streptophyta</taxon>
        <taxon>Embryophyta</taxon>
        <taxon>Tracheophyta</taxon>
        <taxon>Spermatophyta</taxon>
        <taxon>Magnoliopsida</taxon>
        <taxon>eudicotyledons</taxon>
        <taxon>Gunneridae</taxon>
        <taxon>Pentapetalae</taxon>
        <taxon>asterids</taxon>
        <taxon>campanulids</taxon>
        <taxon>Asterales</taxon>
        <taxon>Asteraceae</taxon>
        <taxon>Cichorioideae</taxon>
        <taxon>Cichorieae</taxon>
        <taxon>Lactucinae</taxon>
        <taxon>Lactuca</taxon>
    </lineage>
</organism>
<evidence type="ECO:0000256" key="4">
    <source>
        <dbReference type="ARBA" id="ARBA00022807"/>
    </source>
</evidence>
<dbReference type="SUPFAM" id="SSF54001">
    <property type="entry name" value="Cysteine proteinases"/>
    <property type="match status" value="1"/>
</dbReference>
<dbReference type="InterPro" id="IPR003653">
    <property type="entry name" value="Peptidase_C48_C"/>
</dbReference>
<dbReference type="PANTHER" id="PTHR12606">
    <property type="entry name" value="SENTRIN/SUMO-SPECIFIC PROTEASE"/>
    <property type="match status" value="1"/>
</dbReference>
<keyword evidence="4" id="KW-0788">Thiol protease</keyword>
<dbReference type="Proteomes" id="UP001157418">
    <property type="component" value="Unassembled WGS sequence"/>
</dbReference>
<feature type="domain" description="Ubiquitin-like protease family profile" evidence="5">
    <location>
        <begin position="1"/>
        <end position="189"/>
    </location>
</feature>
<dbReference type="PANTHER" id="PTHR12606:SF1">
    <property type="entry name" value="UBIQUITIN-LIKE-SPECIFIC PROTEASE 1A"/>
    <property type="match status" value="1"/>
</dbReference>
<keyword evidence="3" id="KW-0378">Hydrolase</keyword>
<name>A0AAU9P422_9ASTR</name>
<evidence type="ECO:0000256" key="2">
    <source>
        <dbReference type="ARBA" id="ARBA00022670"/>
    </source>
</evidence>
<accession>A0AAU9P422</accession>
<sequence>MKYTVLGFQFPFKVWILEAFPEALRFAHHTENEIPRMRAWRIKTQLSCEQCLRILDVSVENNIPRDFEPTPVEIHLPFFVRYVLIPINIPQLHWYLADLDLLTWKVSIYDSAEWCGFFKKYAGDGSFKSLGDSILSELDHISYWAHFPNRQKPTDVKFVKAKHVPHQEKVEEGERGDCGVFVCMFMEMLASSVPVETRQSPRDTGFTYRNRMT</sequence>
<dbReference type="GO" id="GO:0005634">
    <property type="term" value="C:nucleus"/>
    <property type="evidence" value="ECO:0007669"/>
    <property type="project" value="TreeGrafter"/>
</dbReference>
<evidence type="ECO:0000313" key="7">
    <source>
        <dbReference type="Proteomes" id="UP001157418"/>
    </source>
</evidence>
<dbReference type="EMBL" id="CAKMRJ010005523">
    <property type="protein sequence ID" value="CAH1444904.1"/>
    <property type="molecule type" value="Genomic_DNA"/>
</dbReference>
<dbReference type="GO" id="GO:0016929">
    <property type="term" value="F:deSUMOylase activity"/>
    <property type="evidence" value="ECO:0007669"/>
    <property type="project" value="TreeGrafter"/>
</dbReference>
<dbReference type="Gene3D" id="3.40.395.10">
    <property type="entry name" value="Adenoviral Proteinase, Chain A"/>
    <property type="match status" value="1"/>
</dbReference>
<dbReference type="AlphaFoldDB" id="A0AAU9P422"/>
<evidence type="ECO:0000313" key="6">
    <source>
        <dbReference type="EMBL" id="CAH1444904.1"/>
    </source>
</evidence>
<gene>
    <name evidence="6" type="ORF">LVIROSA_LOCUS30704</name>
</gene>
<dbReference type="PROSITE" id="PS50600">
    <property type="entry name" value="ULP_PROTEASE"/>
    <property type="match status" value="1"/>
</dbReference>
<dbReference type="GO" id="GO:0016926">
    <property type="term" value="P:protein desumoylation"/>
    <property type="evidence" value="ECO:0007669"/>
    <property type="project" value="TreeGrafter"/>
</dbReference>
<protein>
    <recommendedName>
        <fullName evidence="5">Ubiquitin-like protease family profile domain-containing protein</fullName>
    </recommendedName>
</protein>
<proteinExistence type="inferred from homology"/>
<evidence type="ECO:0000259" key="5">
    <source>
        <dbReference type="PROSITE" id="PS50600"/>
    </source>
</evidence>
<reference evidence="6 7" key="1">
    <citation type="submission" date="2022-01" db="EMBL/GenBank/DDBJ databases">
        <authorList>
            <person name="Xiong W."/>
            <person name="Schranz E."/>
        </authorList>
    </citation>
    <scope>NUCLEOTIDE SEQUENCE [LARGE SCALE GENOMIC DNA]</scope>
</reference>
<dbReference type="Pfam" id="PF02902">
    <property type="entry name" value="Peptidase_C48"/>
    <property type="match status" value="1"/>
</dbReference>
<keyword evidence="2" id="KW-0645">Protease</keyword>
<keyword evidence="7" id="KW-1185">Reference proteome</keyword>
<evidence type="ECO:0000256" key="3">
    <source>
        <dbReference type="ARBA" id="ARBA00022801"/>
    </source>
</evidence>